<dbReference type="Proteomes" id="UP000053029">
    <property type="component" value="Unassembled WGS sequence"/>
</dbReference>
<dbReference type="RefSeq" id="XP_013278689.1">
    <property type="nucleotide sequence ID" value="XM_013423235.1"/>
</dbReference>
<keyword evidence="2" id="KW-1185">Reference proteome</keyword>
<organism evidence="1 2">
    <name type="scientific">Fonsecaea pedrosoi CBS 271.37</name>
    <dbReference type="NCBI Taxonomy" id="1442368"/>
    <lineage>
        <taxon>Eukaryota</taxon>
        <taxon>Fungi</taxon>
        <taxon>Dikarya</taxon>
        <taxon>Ascomycota</taxon>
        <taxon>Pezizomycotina</taxon>
        <taxon>Eurotiomycetes</taxon>
        <taxon>Chaetothyriomycetidae</taxon>
        <taxon>Chaetothyriales</taxon>
        <taxon>Herpotrichiellaceae</taxon>
        <taxon>Fonsecaea</taxon>
    </lineage>
</organism>
<accession>A0A0D2DBA2</accession>
<gene>
    <name evidence="1" type="ORF">Z517_11651</name>
</gene>
<dbReference type="GeneID" id="25311141"/>
<dbReference type="AlphaFoldDB" id="A0A0D2DBA2"/>
<proteinExistence type="predicted"/>
<dbReference type="HOGENOM" id="CLU_143607_0_0_1"/>
<dbReference type="VEuPathDB" id="FungiDB:Z517_11651"/>
<dbReference type="OrthoDB" id="4138157at2759"/>
<evidence type="ECO:0000313" key="2">
    <source>
        <dbReference type="Proteomes" id="UP000053029"/>
    </source>
</evidence>
<reference evidence="1 2" key="1">
    <citation type="submission" date="2015-01" db="EMBL/GenBank/DDBJ databases">
        <title>The Genome Sequence of Fonsecaea pedrosoi CBS 271.37.</title>
        <authorList>
            <consortium name="The Broad Institute Genomics Platform"/>
            <person name="Cuomo C."/>
            <person name="de Hoog S."/>
            <person name="Gorbushina A."/>
            <person name="Stielow B."/>
            <person name="Teixiera M."/>
            <person name="Abouelleil A."/>
            <person name="Chapman S.B."/>
            <person name="Priest M."/>
            <person name="Young S.K."/>
            <person name="Wortman J."/>
            <person name="Nusbaum C."/>
            <person name="Birren B."/>
        </authorList>
    </citation>
    <scope>NUCLEOTIDE SEQUENCE [LARGE SCALE GENOMIC DNA]</scope>
    <source>
        <strain evidence="1 2">CBS 271.37</strain>
    </source>
</reference>
<sequence>MWRLRDLAEMMATFHWIEPESTHNTAGLATQARLLTPPFILPQVCVSCLDRDNPSERNPPHEEMVWSRCHAVLQDSYKNGSLALLFPGATGVWNFLGTHLMKYAYVVKDLGEARAGESSVIPASSGELKLSDDVIRNGMKEIQPDPEEQLYNEEHGWTLS</sequence>
<evidence type="ECO:0000313" key="1">
    <source>
        <dbReference type="EMBL" id="KIW74881.1"/>
    </source>
</evidence>
<dbReference type="EMBL" id="KN846976">
    <property type="protein sequence ID" value="KIW74881.1"/>
    <property type="molecule type" value="Genomic_DNA"/>
</dbReference>
<name>A0A0D2DBA2_9EURO</name>
<protein>
    <submittedName>
        <fullName evidence="1">Uncharacterized protein</fullName>
    </submittedName>
</protein>